<protein>
    <recommendedName>
        <fullName evidence="1">Lysine-specific metallo-endopeptidase domain-containing protein</fullName>
    </recommendedName>
</protein>
<accession>A0ABQ7F9K8</accession>
<dbReference type="InterPro" id="IPR024079">
    <property type="entry name" value="MetalloPept_cat_dom_sf"/>
</dbReference>
<dbReference type="Gene3D" id="3.40.390.10">
    <property type="entry name" value="Collagenase (Catalytic Domain)"/>
    <property type="match status" value="1"/>
</dbReference>
<dbReference type="EMBL" id="WHPN01000416">
    <property type="protein sequence ID" value="KAF4405551.1"/>
    <property type="molecule type" value="Genomic_DNA"/>
</dbReference>
<proteinExistence type="predicted"/>
<gene>
    <name evidence="2" type="ORF">GCU69_29820</name>
</gene>
<dbReference type="Pfam" id="PF14521">
    <property type="entry name" value="Aspzincin_M35"/>
    <property type="match status" value="1"/>
</dbReference>
<keyword evidence="3" id="KW-1185">Reference proteome</keyword>
<sequence length="74" mass="8344">MPGRRFRISDFWASRATAPDGTPPHGKTVREWSHAKSPTEDYAYGQNACTSLAANDPRKAVFNADNHKYFVEFV</sequence>
<comment type="caution">
    <text evidence="2">The sequence shown here is derived from an EMBL/GenBank/DDBJ whole genome shotgun (WGS) entry which is preliminary data.</text>
</comment>
<feature type="domain" description="Lysine-specific metallo-endopeptidase" evidence="1">
    <location>
        <begin position="11"/>
        <end position="72"/>
    </location>
</feature>
<reference evidence="2 3" key="1">
    <citation type="submission" date="2019-10" db="EMBL/GenBank/DDBJ databases">
        <title>Streptomyces tenebrisbrunneis sp.nov., an endogenous actinomycete isolated from of Lycium ruthenicum.</title>
        <authorList>
            <person name="Ma L."/>
        </authorList>
    </citation>
    <scope>NUCLEOTIDE SEQUENCE [LARGE SCALE GENOMIC DNA]</scope>
    <source>
        <strain evidence="2 3">TRM 66187</strain>
    </source>
</reference>
<evidence type="ECO:0000313" key="2">
    <source>
        <dbReference type="EMBL" id="KAF4405551.1"/>
    </source>
</evidence>
<dbReference type="SUPFAM" id="SSF55486">
    <property type="entry name" value="Metalloproteases ('zincins'), catalytic domain"/>
    <property type="match status" value="1"/>
</dbReference>
<dbReference type="Proteomes" id="UP000621266">
    <property type="component" value="Unassembled WGS sequence"/>
</dbReference>
<name>A0ABQ7F9K8_9ACTN</name>
<organism evidence="2 3">
    <name type="scientific">Streptomyces lycii</name>
    <dbReference type="NCBI Taxonomy" id="2654337"/>
    <lineage>
        <taxon>Bacteria</taxon>
        <taxon>Bacillati</taxon>
        <taxon>Actinomycetota</taxon>
        <taxon>Actinomycetes</taxon>
        <taxon>Kitasatosporales</taxon>
        <taxon>Streptomycetaceae</taxon>
        <taxon>Streptomyces</taxon>
    </lineage>
</organism>
<dbReference type="InterPro" id="IPR029463">
    <property type="entry name" value="Lys_MEP"/>
</dbReference>
<evidence type="ECO:0000313" key="3">
    <source>
        <dbReference type="Proteomes" id="UP000621266"/>
    </source>
</evidence>
<evidence type="ECO:0000259" key="1">
    <source>
        <dbReference type="Pfam" id="PF14521"/>
    </source>
</evidence>